<reference evidence="1 2" key="1">
    <citation type="submission" date="2018-03" db="EMBL/GenBank/DDBJ databases">
        <title>Adhaeribacter sp. HMF7605 Genome sequencing and assembly.</title>
        <authorList>
            <person name="Kang H."/>
            <person name="Kang J."/>
            <person name="Cha I."/>
            <person name="Kim H."/>
            <person name="Joh K."/>
        </authorList>
    </citation>
    <scope>NUCLEOTIDE SEQUENCE [LARGE SCALE GENOMIC DNA]</scope>
    <source>
        <strain evidence="1 2">HMF7605</strain>
    </source>
</reference>
<keyword evidence="2" id="KW-1185">Reference proteome</keyword>
<organism evidence="1 2">
    <name type="scientific">Adhaeribacter arboris</name>
    <dbReference type="NCBI Taxonomy" id="2072846"/>
    <lineage>
        <taxon>Bacteria</taxon>
        <taxon>Pseudomonadati</taxon>
        <taxon>Bacteroidota</taxon>
        <taxon>Cytophagia</taxon>
        <taxon>Cytophagales</taxon>
        <taxon>Hymenobacteraceae</taxon>
        <taxon>Adhaeribacter</taxon>
    </lineage>
</organism>
<accession>A0A2T2YAV9</accession>
<dbReference type="AlphaFoldDB" id="A0A2T2YAV9"/>
<protein>
    <submittedName>
        <fullName evidence="1">Uncharacterized protein</fullName>
    </submittedName>
</protein>
<dbReference type="EMBL" id="PYFT01000001">
    <property type="protein sequence ID" value="PSR52647.1"/>
    <property type="molecule type" value="Genomic_DNA"/>
</dbReference>
<proteinExistence type="predicted"/>
<gene>
    <name evidence="1" type="ORF">AHMF7605_03450</name>
</gene>
<dbReference type="RefSeq" id="WP_106926476.1">
    <property type="nucleotide sequence ID" value="NZ_PYFT01000001.1"/>
</dbReference>
<evidence type="ECO:0000313" key="2">
    <source>
        <dbReference type="Proteomes" id="UP000240357"/>
    </source>
</evidence>
<name>A0A2T2YAV9_9BACT</name>
<sequence>MYKDTMKGFQIVSGQLAGIAEQINILDWKLNTLLGLTTTQVNAPLSDCANMQQNFDNLNNPSFSTYSSAYTASQLNCKQCLTYLNNLTNRDVPGVTRLSGNFALKFSSLSNLGLAGADFARRIEVNEFNPTRDLFLRYYQSNNRAFNALLAPPKRINDGRRAIDSAPNRAIFNAGVFQDYYNTLLLEQVGNFFTQFSQLFVLSTGVDFMPMTLTSYLNQSNNDIDRRRRDVTARLQRLLVYVNEALLQQSMMAGTLMMANTYNALTGTDNEKLRLAIMVLKNNKIFAKNFANYLIYNDLIRIKPFNELQRIDSIDDYSSKFYAAQSAISALENLNLMFNWGGYPGVNIRFTRGVQPEHLVLYIRTANSGVLNLPVPDPPFILNNQLV</sequence>
<dbReference type="Proteomes" id="UP000240357">
    <property type="component" value="Unassembled WGS sequence"/>
</dbReference>
<comment type="caution">
    <text evidence="1">The sequence shown here is derived from an EMBL/GenBank/DDBJ whole genome shotgun (WGS) entry which is preliminary data.</text>
</comment>
<evidence type="ECO:0000313" key="1">
    <source>
        <dbReference type="EMBL" id="PSR52647.1"/>
    </source>
</evidence>